<sequence length="94" mass="10598">MKYYNYEDYTNDEVRTIVFDLRNSDVIASLNASNFSSNFINFKPAIASDSCSFSNNDKSSALWTDRIRFFGVGGLTTVPDSADNLKMFRNSLNA</sequence>
<reference evidence="2" key="1">
    <citation type="submission" date="2022-11" db="UniProtKB">
        <authorList>
            <consortium name="WormBaseParasite"/>
        </authorList>
    </citation>
    <scope>IDENTIFICATION</scope>
</reference>
<evidence type="ECO:0000313" key="1">
    <source>
        <dbReference type="Proteomes" id="UP000887565"/>
    </source>
</evidence>
<proteinExistence type="predicted"/>
<dbReference type="AlphaFoldDB" id="A0A915JSS9"/>
<keyword evidence="1" id="KW-1185">Reference proteome</keyword>
<name>A0A915JSS9_ROMCU</name>
<accession>A0A915JSS9</accession>
<protein>
    <submittedName>
        <fullName evidence="2">Uncharacterized protein</fullName>
    </submittedName>
</protein>
<evidence type="ECO:0000313" key="2">
    <source>
        <dbReference type="WBParaSite" id="nRc.2.0.1.t29370-RA"/>
    </source>
</evidence>
<dbReference type="Proteomes" id="UP000887565">
    <property type="component" value="Unplaced"/>
</dbReference>
<dbReference type="WBParaSite" id="nRc.2.0.1.t29370-RA">
    <property type="protein sequence ID" value="nRc.2.0.1.t29370-RA"/>
    <property type="gene ID" value="nRc.2.0.1.g29370"/>
</dbReference>
<organism evidence="1 2">
    <name type="scientific">Romanomermis culicivorax</name>
    <name type="common">Nematode worm</name>
    <dbReference type="NCBI Taxonomy" id="13658"/>
    <lineage>
        <taxon>Eukaryota</taxon>
        <taxon>Metazoa</taxon>
        <taxon>Ecdysozoa</taxon>
        <taxon>Nematoda</taxon>
        <taxon>Enoplea</taxon>
        <taxon>Dorylaimia</taxon>
        <taxon>Mermithida</taxon>
        <taxon>Mermithoidea</taxon>
        <taxon>Mermithidae</taxon>
        <taxon>Romanomermis</taxon>
    </lineage>
</organism>